<comment type="caution">
    <text evidence="3">The sequence shown here is derived from an EMBL/GenBank/DDBJ whole genome shotgun (WGS) entry which is preliminary data.</text>
</comment>
<feature type="region of interest" description="Disordered" evidence="1">
    <location>
        <begin position="77"/>
        <end position="188"/>
    </location>
</feature>
<feature type="compositionally biased region" description="Polar residues" evidence="1">
    <location>
        <begin position="32"/>
        <end position="48"/>
    </location>
</feature>
<organism evidence="3 4">
    <name type="scientific">Brevibacterium salitolerans</name>
    <dbReference type="NCBI Taxonomy" id="1403566"/>
    <lineage>
        <taxon>Bacteria</taxon>
        <taxon>Bacillati</taxon>
        <taxon>Actinomycetota</taxon>
        <taxon>Actinomycetes</taxon>
        <taxon>Micrococcales</taxon>
        <taxon>Brevibacteriaceae</taxon>
        <taxon>Brevibacterium</taxon>
    </lineage>
</organism>
<feature type="compositionally biased region" description="Low complexity" evidence="1">
    <location>
        <begin position="150"/>
        <end position="159"/>
    </location>
</feature>
<dbReference type="EMBL" id="BAAAPZ010000017">
    <property type="protein sequence ID" value="GAA2103259.1"/>
    <property type="molecule type" value="Genomic_DNA"/>
</dbReference>
<feature type="compositionally biased region" description="Low complexity" evidence="1">
    <location>
        <begin position="89"/>
        <end position="112"/>
    </location>
</feature>
<dbReference type="RefSeq" id="WP_291792435.1">
    <property type="nucleotide sequence ID" value="NZ_BAAAPZ010000017.1"/>
</dbReference>
<evidence type="ECO:0000313" key="3">
    <source>
        <dbReference type="EMBL" id="GAA2103259.1"/>
    </source>
</evidence>
<feature type="region of interest" description="Disordered" evidence="1">
    <location>
        <begin position="29"/>
        <end position="48"/>
    </location>
</feature>
<evidence type="ECO:0000313" key="4">
    <source>
        <dbReference type="Proteomes" id="UP001500984"/>
    </source>
</evidence>
<dbReference type="Proteomes" id="UP001500984">
    <property type="component" value="Unassembled WGS sequence"/>
</dbReference>
<proteinExistence type="predicted"/>
<feature type="compositionally biased region" description="Basic and acidic residues" evidence="1">
    <location>
        <begin position="113"/>
        <end position="132"/>
    </location>
</feature>
<name>A0ABN2X4N3_9MICO</name>
<protein>
    <recommendedName>
        <fullName evidence="2">ARB-07466-like C-terminal domain-containing protein</fullName>
    </recommendedName>
</protein>
<dbReference type="Pfam" id="PF26571">
    <property type="entry name" value="VldE"/>
    <property type="match status" value="1"/>
</dbReference>
<evidence type="ECO:0000259" key="2">
    <source>
        <dbReference type="Pfam" id="PF26571"/>
    </source>
</evidence>
<accession>A0ABN2X4N3</accession>
<keyword evidence="4" id="KW-1185">Reference proteome</keyword>
<feature type="domain" description="ARB-07466-like C-terminal" evidence="2">
    <location>
        <begin position="192"/>
        <end position="289"/>
    </location>
</feature>
<dbReference type="InterPro" id="IPR058593">
    <property type="entry name" value="ARB_07466-like_C"/>
</dbReference>
<sequence>MGKHSDSKQSWAGTARDFAAAVVTFNRKPQGRYSSARSDEQLTATGVLSTVRRRPMVAAIALPAAATAGIVASTLAMSPESGGTVSAESAQTSTPTPEASASSASAEEIEAQQQKDYEKYVSSLKDDERYEDSGSSSMEKVPEPTPSPTAGAAAASSGSAEGGDGGDGEEKAGSGGGGVSDAPCSVSSSIESGLTANGVAAYRAVCANFPEVKTYGGKRADPGSDHNSGRAVDIMITGATGDRIRDFLIAHKDELNVDYVIFEQKIYASYTGWQGRGMEDRGSVTANHFDHVHVSVK</sequence>
<gene>
    <name evidence="3" type="ORF">GCM10009823_27050</name>
</gene>
<reference evidence="3 4" key="1">
    <citation type="journal article" date="2019" name="Int. J. Syst. Evol. Microbiol.">
        <title>The Global Catalogue of Microorganisms (GCM) 10K type strain sequencing project: providing services to taxonomists for standard genome sequencing and annotation.</title>
        <authorList>
            <consortium name="The Broad Institute Genomics Platform"/>
            <consortium name="The Broad Institute Genome Sequencing Center for Infectious Disease"/>
            <person name="Wu L."/>
            <person name="Ma J."/>
        </authorList>
    </citation>
    <scope>NUCLEOTIDE SEQUENCE [LARGE SCALE GENOMIC DNA]</scope>
    <source>
        <strain evidence="3 4">JCM 15900</strain>
    </source>
</reference>
<evidence type="ECO:0000256" key="1">
    <source>
        <dbReference type="SAM" id="MobiDB-lite"/>
    </source>
</evidence>